<keyword evidence="2" id="KW-1185">Reference proteome</keyword>
<evidence type="ECO:0000313" key="1">
    <source>
        <dbReference type="EMBL" id="QQO91768.1"/>
    </source>
</evidence>
<gene>
    <name evidence="1" type="ORF">immuto26A_89</name>
</gene>
<protein>
    <submittedName>
        <fullName evidence="1">Uncharacterized protein</fullName>
    </submittedName>
</protein>
<organism evidence="1 2">
    <name type="scientific">Flavobacterium phage vB_FspM_immuto_2-6A</name>
    <dbReference type="NCBI Taxonomy" id="2801477"/>
    <lineage>
        <taxon>Viruses</taxon>
        <taxon>Duplodnaviria</taxon>
        <taxon>Heunggongvirae</taxon>
        <taxon>Uroviricota</taxon>
        <taxon>Caudoviricetes</taxon>
        <taxon>Immutovirus</taxon>
        <taxon>Immutovirus immuto</taxon>
    </lineage>
</organism>
<proteinExistence type="predicted"/>
<evidence type="ECO:0000313" key="2">
    <source>
        <dbReference type="Proteomes" id="UP000595566"/>
    </source>
</evidence>
<name>A0A7T8ERB8_9CAUD</name>
<accession>A0A7T8ERB8</accession>
<dbReference type="Proteomes" id="UP000595566">
    <property type="component" value="Segment"/>
</dbReference>
<dbReference type="EMBL" id="MW353175">
    <property type="protein sequence ID" value="QQO91768.1"/>
    <property type="molecule type" value="Genomic_DNA"/>
</dbReference>
<reference evidence="1 2" key="1">
    <citation type="submission" date="2020-12" db="EMBL/GenBank/DDBJ databases">
        <title>Dynamics of Baltic Sea phages driven by environmental changes.</title>
        <authorList>
            <person name="Hoetzinger M."/>
            <person name="Nilsson E."/>
            <person name="Holmfeldt K."/>
        </authorList>
    </citation>
    <scope>NUCLEOTIDE SEQUENCE [LARGE SCALE GENOMIC DNA]</scope>
</reference>
<sequence>MNTKKLTSVKVEEDLLQGFKEQCVRDKFSLQKLVDRAIFLYLTEESFKQKLHTQTNIKLK</sequence>